<proteinExistence type="predicted"/>
<name>A0A246EU82_PREIN</name>
<sequence>MRNYLYKGNSARIYRLFKFYWTAIIPNTTNLLEGFNSQLKKALRNHNGMKEVNKKKFIDGFLNIKK</sequence>
<reference evidence="1 4" key="3">
    <citation type="submission" date="2017-11" db="EMBL/GenBank/DDBJ databases">
        <title>Genome sequencing of Prevotella intermedia KCOM 2837.</title>
        <authorList>
            <person name="Kook J.-K."/>
            <person name="Park S.-N."/>
            <person name="Lim Y.K."/>
        </authorList>
    </citation>
    <scope>NUCLEOTIDE SEQUENCE [LARGE SCALE GENOMIC DNA]</scope>
    <source>
        <strain evidence="1 4">KCOM 2837</strain>
    </source>
</reference>
<dbReference type="Proteomes" id="UP000231201">
    <property type="component" value="Unassembled WGS sequence"/>
</dbReference>
<evidence type="ECO:0008006" key="7">
    <source>
        <dbReference type="Google" id="ProtNLM"/>
    </source>
</evidence>
<dbReference type="EMBL" id="PENH01000001">
    <property type="protein sequence ID" value="PJI25012.1"/>
    <property type="molecule type" value="Genomic_DNA"/>
</dbReference>
<evidence type="ECO:0000313" key="6">
    <source>
        <dbReference type="Proteomes" id="UP000231201"/>
    </source>
</evidence>
<evidence type="ECO:0000313" key="5">
    <source>
        <dbReference type="Proteomes" id="UP000229884"/>
    </source>
</evidence>
<dbReference type="EMBL" id="CP024723">
    <property type="protein sequence ID" value="ATV25300.1"/>
    <property type="molecule type" value="Genomic_DNA"/>
</dbReference>
<organism evidence="3 5">
    <name type="scientific">Prevotella intermedia</name>
    <dbReference type="NCBI Taxonomy" id="28131"/>
    <lineage>
        <taxon>Bacteria</taxon>
        <taxon>Pseudomonadati</taxon>
        <taxon>Bacteroidota</taxon>
        <taxon>Bacteroidia</taxon>
        <taxon>Bacteroidales</taxon>
        <taxon>Prevotellaceae</taxon>
        <taxon>Prevotella</taxon>
    </lineage>
</organism>
<dbReference type="AlphaFoldDB" id="A0A246EU82"/>
<evidence type="ECO:0000313" key="1">
    <source>
        <dbReference type="EMBL" id="ATV25300.1"/>
    </source>
</evidence>
<dbReference type="Proteomes" id="UP000229630">
    <property type="component" value="Chromosome 1"/>
</dbReference>
<protein>
    <recommendedName>
        <fullName evidence="7">Transposase</fullName>
    </recommendedName>
</protein>
<accession>A0A246EU82</accession>
<evidence type="ECO:0000313" key="2">
    <source>
        <dbReference type="EMBL" id="PJI25012.1"/>
    </source>
</evidence>
<evidence type="ECO:0000313" key="3">
    <source>
        <dbReference type="EMBL" id="PJI26984.1"/>
    </source>
</evidence>
<gene>
    <name evidence="3" type="ORF">CTM58_02055</name>
    <name evidence="2" type="ORF">CTM59_02510</name>
    <name evidence="1" type="ORF">CTM62_00185</name>
</gene>
<dbReference type="EMBL" id="PENG01000001">
    <property type="protein sequence ID" value="PJI26984.1"/>
    <property type="molecule type" value="Genomic_DNA"/>
</dbReference>
<reference evidence="2 6" key="2">
    <citation type="submission" date="2017-11" db="EMBL/GenBank/DDBJ databases">
        <title>Genome sequencing of Prevotella intermedia KCOM 2833.</title>
        <authorList>
            <person name="Kook J.-K."/>
            <person name="Park S.-N."/>
            <person name="Lim Y.K."/>
        </authorList>
    </citation>
    <scope>NUCLEOTIDE SEQUENCE [LARGE SCALE GENOMIC DNA]</scope>
    <source>
        <strain evidence="2 6">KCOM 2833</strain>
    </source>
</reference>
<dbReference type="Proteomes" id="UP000229884">
    <property type="component" value="Unassembled WGS sequence"/>
</dbReference>
<reference evidence="3 5" key="1">
    <citation type="submission" date="2017-11" db="EMBL/GenBank/DDBJ databases">
        <title>Genome sequencing of Prevotella intermedia KCOM 2832.</title>
        <authorList>
            <person name="Kook J.-K."/>
            <person name="Park S.-N."/>
            <person name="Lim Y.K."/>
        </authorList>
    </citation>
    <scope>NUCLEOTIDE SEQUENCE [LARGE SCALE GENOMIC DNA]</scope>
    <source>
        <strain evidence="3 5">KCOM 2832</strain>
    </source>
</reference>
<evidence type="ECO:0000313" key="4">
    <source>
        <dbReference type="Proteomes" id="UP000229630"/>
    </source>
</evidence>